<evidence type="ECO:0000313" key="2">
    <source>
        <dbReference type="Proteomes" id="UP000220158"/>
    </source>
</evidence>
<sequence length="1185" mass="143363">MKFKIMLNYQYLSLRLKRSILKFSVRHKGSINVPKLNTMKNMTIYDIRKNVELCKKKNIKIKSIWNDFLYIVILKLCNNEINDFVDLMIILKVLSKYISLDKRVLNFICEKLEHNIYKLTIRDLSLLILILRKHNFDNTYFISLISKSILMKMNKNISYKDLALITFSLSRNVCATEQIYTKEIFNLTVLKLNNDLNNINFHSLSLFFYSYSLYFVNNFDYFNSFFYMIKNFIKMLKKNINYLNSTDIMFTFISALHIYNSYEDNSKNLENSKYNAFDLLNNKYPLLNKNLNKLTKKNSRELLEDNLNNECRHQLKNNLRNNTKIDSENNGELISKKDSNSYLQDVSETNTLPNSTIKLKEFDKKNKEFLENFIVDIKTEIVEKLKCFKIQEVINILFVSLNRNFIINNKYFNFLNKYRIKIEDYINIYIKTGKCDEEANYNYILKIEKTYEDERFINILVDEIIYRNDCLSLKHIILLLYLLRKSNFIFVQFEKIILKRLICIEKELNKNEIMFLYQYIFLRTCLFSELKKYSLKIHEKDKNFYIHDSKKSFINNDPSNDNDFCNNKNDTENDMYMHDDIFYLEKKRNRDKNKIYLYDNFIFRYYARAVNNKKDFQDQINMKYFIDLKKNVKKEKGDEILLKNRKLINNEKNDELILCKTKNYNKINDLDSCKKILKNDNYEYIYEISCFNLYLDIYKILCLKLLSPLRNEKLSSSYIIDILCIYEKLNIRDYRIIRYLYNLKKEIIYLDNNYLLKIINVIVNFNLYNMLIYLNIDKVIKFMNFNSLDECIEVLKLVSMAISFKGGFYKFRSLSIENIINYILKNLNKLKNFDELEKIQITNAYNNLPIKFYKLFKNVNFLNSLKESRDNDKFEEKDNIILSEGNIKSLHIYNVDDINLNKMKNSYFIKQNMNHYSYAYEYRNVSDEIYKDFLLMYKNIEIYKNINICNFVFPLALNLLTLNDNNICYDLYNSYKNDYKKSNKVVELNKKNFLIVDILYNYDFFYSLNETKENKLKEKNIYISYYSSHKNKYNKKIVNFKKYTILRLIKKGGYNYICIDAKTYIKNKKKSRENDINKQYINNLILNLLKRKKDSRYIKEEKQIKATKNHKILCFHLKNKTNKILNIKHYKCKIRNFFYEKNKKNWKKYIMEKNLSASGKREKIKEKTKPTSNHLTKLRSMFQLT</sequence>
<dbReference type="GO" id="GO:0016539">
    <property type="term" value="P:intein-mediated protein splicing"/>
    <property type="evidence" value="ECO:0007669"/>
    <property type="project" value="InterPro"/>
</dbReference>
<dbReference type="Proteomes" id="UP000220158">
    <property type="component" value="Chromosome 8"/>
</dbReference>
<name>A0A1J1H4E8_PLARL</name>
<reference evidence="1 2" key="1">
    <citation type="submission" date="2015-04" db="EMBL/GenBank/DDBJ databases">
        <authorList>
            <consortium name="Pathogen Informatics"/>
        </authorList>
    </citation>
    <scope>NUCLEOTIDE SEQUENCE [LARGE SCALE GENOMIC DNA]</scope>
    <source>
        <strain evidence="1 2">SGS1</strain>
    </source>
</reference>
<dbReference type="GeneID" id="39735890"/>
<dbReference type="OrthoDB" id="378304at2759"/>
<evidence type="ECO:0000313" key="1">
    <source>
        <dbReference type="EMBL" id="CRG99788.1"/>
    </source>
</evidence>
<proteinExistence type="predicted"/>
<dbReference type="PROSITE" id="PS50817">
    <property type="entry name" value="INTEIN_N_TER"/>
    <property type="match status" value="1"/>
</dbReference>
<dbReference type="EMBL" id="LN835303">
    <property type="protein sequence ID" value="CRG99788.1"/>
    <property type="molecule type" value="Genomic_DNA"/>
</dbReference>
<gene>
    <name evidence="1" type="ORF">PRELSG_0821400</name>
</gene>
<dbReference type="KEGG" id="prel:PRELSG_0821400"/>
<accession>A0A1J1H4E8</accession>
<dbReference type="RefSeq" id="XP_028532793.1">
    <property type="nucleotide sequence ID" value="XM_028676288.1"/>
</dbReference>
<dbReference type="AlphaFoldDB" id="A0A1J1H4E8"/>
<dbReference type="VEuPathDB" id="PlasmoDB:PRELSG_0821400"/>
<keyword evidence="2" id="KW-1185">Reference proteome</keyword>
<dbReference type="InterPro" id="IPR006141">
    <property type="entry name" value="Intein_N"/>
</dbReference>
<protein>
    <submittedName>
        <fullName evidence="1">Uncharacterized protein</fullName>
    </submittedName>
</protein>
<organism evidence="1 2">
    <name type="scientific">Plasmodium relictum</name>
    <dbReference type="NCBI Taxonomy" id="85471"/>
    <lineage>
        <taxon>Eukaryota</taxon>
        <taxon>Sar</taxon>
        <taxon>Alveolata</taxon>
        <taxon>Apicomplexa</taxon>
        <taxon>Aconoidasida</taxon>
        <taxon>Haemosporida</taxon>
        <taxon>Plasmodiidae</taxon>
        <taxon>Plasmodium</taxon>
        <taxon>Plasmodium (Haemamoeba)</taxon>
    </lineage>
</organism>